<evidence type="ECO:0000313" key="1">
    <source>
        <dbReference type="EMBL" id="RGP56863.1"/>
    </source>
</evidence>
<dbReference type="AlphaFoldDB" id="A0A395R9Y7"/>
<reference evidence="1 2" key="1">
    <citation type="journal article" date="2018" name="Syst. Appl. Microbiol.">
        <title>Pseudomonas gallaeciensis sp. nov., isolated from crude-oil-contaminated intertidal sand samples after the Prestige oil spill.</title>
        <authorList>
            <person name="Mulet M."/>
            <person name="Sanchez D."/>
            <person name="Rodriguez A.C."/>
            <person name="Nogales B."/>
            <person name="Bosch R."/>
            <person name="Busquets A."/>
            <person name="Gomila M."/>
            <person name="Lalucat J."/>
            <person name="Garcia-Valdes E."/>
        </authorList>
    </citation>
    <scope>NUCLEOTIDE SEQUENCE [LARGE SCALE GENOMIC DNA]</scope>
    <source>
        <strain evidence="1 2">V113</strain>
    </source>
</reference>
<dbReference type="EMBL" id="LMAZ01000001">
    <property type="protein sequence ID" value="RGP56863.1"/>
    <property type="molecule type" value="Genomic_DNA"/>
</dbReference>
<protein>
    <submittedName>
        <fullName evidence="1">Uncharacterized protein</fullName>
    </submittedName>
</protein>
<dbReference type="RefSeq" id="WP_065335700.1">
    <property type="nucleotide sequence ID" value="NZ_LMAZ01000001.1"/>
</dbReference>
<accession>A0A395R9Y7</accession>
<dbReference type="Proteomes" id="UP000265411">
    <property type="component" value="Unassembled WGS sequence"/>
</dbReference>
<sequence length="72" mass="8281">MASNYRTKRMPAVRDRTARGIAQDYVAALLLDTAEHADAFCNEALTETERNIARDEVTRLGHELRERYKCLL</sequence>
<gene>
    <name evidence="1" type="ORF">ASB58_05800</name>
</gene>
<organism evidence="1 2">
    <name type="scientific">Pseudomonas abyssi</name>
    <dbReference type="NCBI Taxonomy" id="170540"/>
    <lineage>
        <taxon>Bacteria</taxon>
        <taxon>Pseudomonadati</taxon>
        <taxon>Pseudomonadota</taxon>
        <taxon>Gammaproteobacteria</taxon>
        <taxon>Pseudomonadales</taxon>
        <taxon>Pseudomonadaceae</taxon>
        <taxon>Pseudomonas</taxon>
    </lineage>
</organism>
<proteinExistence type="predicted"/>
<name>A0A395R9Y7_9PSED</name>
<comment type="caution">
    <text evidence="1">The sequence shown here is derived from an EMBL/GenBank/DDBJ whole genome shotgun (WGS) entry which is preliminary data.</text>
</comment>
<keyword evidence="2" id="KW-1185">Reference proteome</keyword>
<evidence type="ECO:0000313" key="2">
    <source>
        <dbReference type="Proteomes" id="UP000265411"/>
    </source>
</evidence>